<feature type="region of interest" description="Disordered" evidence="4">
    <location>
        <begin position="436"/>
        <end position="456"/>
    </location>
</feature>
<dbReference type="AlphaFoldDB" id="A0A926KS46"/>
<dbReference type="PANTHER" id="PTHR22683:SF1">
    <property type="entry name" value="TYPE VII SECRETION SYSTEM PROTEIN ESSC"/>
    <property type="match status" value="1"/>
</dbReference>
<sequence>MNTYRERIKSVLSRIVKPSDIKEGLTKGFVFQAEREHNNAYESAWRIPAGYSFTHVQAQRKALSAACGGTVELEDRGGVVIIRVLDKDFPDRIELKPDMIRPGELLLGFDQRANRILHDFKHPHMIIGAETGWGKTELIRLINYQLCRNHSPDEIEICMVDLKGGVSFLPFASVPHVTKIAHDLETAFELVEQTYQMVQRRLMYVRMNGSRKEFGVYKRRFIIVDEAAQVAPVTITDKEERKIAQHIDSRLGSIASIGREPGVNLIYCTQYPHSSIVNPSVRINCGARICFHVPSDVFSHVVLDCAGAEELPVPGRAIYKTTKYQTIQVPYLPPEKGHSDNDSAWEKLLQPLKTEVINGGKSGRREKERIVIDARIGSSFNNGSNSPADVFGRGQSGQAGISNVQGIGARKDFGGQATSGYEEGMETYAQWAERERRNTAAGAAQYTEDDALVDDI</sequence>
<keyword evidence="2 3" id="KW-0067">ATP-binding</keyword>
<reference evidence="6" key="1">
    <citation type="submission" date="2020-09" db="EMBL/GenBank/DDBJ databases">
        <title>Draft Genome Sequence of Paenibacillus sp. WST5.</title>
        <authorList>
            <person name="Bao Z."/>
        </authorList>
    </citation>
    <scope>NUCLEOTIDE SEQUENCE</scope>
    <source>
        <strain evidence="6">WST5</strain>
    </source>
</reference>
<organism evidence="6 7">
    <name type="scientific">Paenibacillus sedimenti</name>
    <dbReference type="NCBI Taxonomy" id="2770274"/>
    <lineage>
        <taxon>Bacteria</taxon>
        <taxon>Bacillati</taxon>
        <taxon>Bacillota</taxon>
        <taxon>Bacilli</taxon>
        <taxon>Bacillales</taxon>
        <taxon>Paenibacillaceae</taxon>
        <taxon>Paenibacillus</taxon>
    </lineage>
</organism>
<dbReference type="InterPro" id="IPR002543">
    <property type="entry name" value="FtsK_dom"/>
</dbReference>
<dbReference type="Gene3D" id="3.40.50.300">
    <property type="entry name" value="P-loop containing nucleotide triphosphate hydrolases"/>
    <property type="match status" value="1"/>
</dbReference>
<proteinExistence type="predicted"/>
<feature type="domain" description="FtsK" evidence="5">
    <location>
        <begin position="113"/>
        <end position="300"/>
    </location>
</feature>
<evidence type="ECO:0000259" key="5">
    <source>
        <dbReference type="PROSITE" id="PS50901"/>
    </source>
</evidence>
<keyword evidence="1 3" id="KW-0547">Nucleotide-binding</keyword>
<dbReference type="Pfam" id="PF01580">
    <property type="entry name" value="FtsK_SpoIIIE"/>
    <property type="match status" value="1"/>
</dbReference>
<feature type="binding site" evidence="3">
    <location>
        <begin position="129"/>
        <end position="136"/>
    </location>
    <ligand>
        <name>ATP</name>
        <dbReference type="ChEBI" id="CHEBI:30616"/>
    </ligand>
</feature>
<protein>
    <recommendedName>
        <fullName evidence="5">FtsK domain-containing protein</fullName>
    </recommendedName>
</protein>
<dbReference type="Proteomes" id="UP000650466">
    <property type="component" value="Unassembled WGS sequence"/>
</dbReference>
<dbReference type="InterPro" id="IPR050206">
    <property type="entry name" value="FtsK/SpoIIIE/SftA"/>
</dbReference>
<evidence type="ECO:0000256" key="2">
    <source>
        <dbReference type="ARBA" id="ARBA00022840"/>
    </source>
</evidence>
<feature type="compositionally biased region" description="Acidic residues" evidence="4">
    <location>
        <begin position="447"/>
        <end position="456"/>
    </location>
</feature>
<dbReference type="PROSITE" id="PS50901">
    <property type="entry name" value="FTSK"/>
    <property type="match status" value="1"/>
</dbReference>
<comment type="caution">
    <text evidence="6">The sequence shown here is derived from an EMBL/GenBank/DDBJ whole genome shotgun (WGS) entry which is preliminary data.</text>
</comment>
<accession>A0A926KS46</accession>
<evidence type="ECO:0000313" key="7">
    <source>
        <dbReference type="Proteomes" id="UP000650466"/>
    </source>
</evidence>
<evidence type="ECO:0000313" key="6">
    <source>
        <dbReference type="EMBL" id="MBD0381263.1"/>
    </source>
</evidence>
<dbReference type="GO" id="GO:0005524">
    <property type="term" value="F:ATP binding"/>
    <property type="evidence" value="ECO:0007669"/>
    <property type="project" value="UniProtKB-UniRule"/>
</dbReference>
<dbReference type="SUPFAM" id="SSF52540">
    <property type="entry name" value="P-loop containing nucleoside triphosphate hydrolases"/>
    <property type="match status" value="1"/>
</dbReference>
<evidence type="ECO:0000256" key="4">
    <source>
        <dbReference type="SAM" id="MobiDB-lite"/>
    </source>
</evidence>
<gene>
    <name evidence="6" type="ORF">ICC18_14150</name>
</gene>
<dbReference type="InterPro" id="IPR027417">
    <property type="entry name" value="P-loop_NTPase"/>
</dbReference>
<dbReference type="PANTHER" id="PTHR22683">
    <property type="entry name" value="SPORULATION PROTEIN RELATED"/>
    <property type="match status" value="1"/>
</dbReference>
<evidence type="ECO:0000256" key="1">
    <source>
        <dbReference type="ARBA" id="ARBA00022741"/>
    </source>
</evidence>
<name>A0A926KS46_9BACL</name>
<dbReference type="GO" id="GO:0003677">
    <property type="term" value="F:DNA binding"/>
    <property type="evidence" value="ECO:0007669"/>
    <property type="project" value="InterPro"/>
</dbReference>
<dbReference type="EMBL" id="JACVVD010000004">
    <property type="protein sequence ID" value="MBD0381263.1"/>
    <property type="molecule type" value="Genomic_DNA"/>
</dbReference>
<evidence type="ECO:0000256" key="3">
    <source>
        <dbReference type="PROSITE-ProRule" id="PRU00289"/>
    </source>
</evidence>
<keyword evidence="7" id="KW-1185">Reference proteome</keyword>